<organism evidence="20 21">
    <name type="scientific">Microvirga subterranea</name>
    <dbReference type="NCBI Taxonomy" id="186651"/>
    <lineage>
        <taxon>Bacteria</taxon>
        <taxon>Pseudomonadati</taxon>
        <taxon>Pseudomonadota</taxon>
        <taxon>Alphaproteobacteria</taxon>
        <taxon>Hyphomicrobiales</taxon>
        <taxon>Methylobacteriaceae</taxon>
        <taxon>Microvirga</taxon>
    </lineage>
</organism>
<keyword evidence="15" id="KW-0843">Virulence</keyword>
<evidence type="ECO:0000259" key="19">
    <source>
        <dbReference type="PROSITE" id="PS50113"/>
    </source>
</evidence>
<feature type="region of interest" description="Disordered" evidence="17">
    <location>
        <begin position="1"/>
        <end position="41"/>
    </location>
</feature>
<dbReference type="GO" id="GO:0006355">
    <property type="term" value="P:regulation of DNA-templated transcription"/>
    <property type="evidence" value="ECO:0007669"/>
    <property type="project" value="InterPro"/>
</dbReference>
<dbReference type="Pfam" id="PF00989">
    <property type="entry name" value="PAS"/>
    <property type="match status" value="2"/>
</dbReference>
<dbReference type="InterPro" id="IPR013767">
    <property type="entry name" value="PAS_fold"/>
</dbReference>
<dbReference type="SMART" id="SM00091">
    <property type="entry name" value="PAS"/>
    <property type="match status" value="4"/>
</dbReference>
<accession>A0A370HB47</accession>
<dbReference type="SUPFAM" id="SSF55785">
    <property type="entry name" value="PYP-like sensor domain (PAS domain)"/>
    <property type="match status" value="4"/>
</dbReference>
<evidence type="ECO:0000256" key="8">
    <source>
        <dbReference type="ARBA" id="ARBA00022643"/>
    </source>
</evidence>
<feature type="domain" description="PAC" evidence="19">
    <location>
        <begin position="489"/>
        <end position="541"/>
    </location>
</feature>
<keyword evidence="8" id="KW-0288">FMN</keyword>
<evidence type="ECO:0000256" key="1">
    <source>
        <dbReference type="ARBA" id="ARBA00000085"/>
    </source>
</evidence>
<keyword evidence="21" id="KW-1185">Reference proteome</keyword>
<evidence type="ECO:0000313" key="21">
    <source>
        <dbReference type="Proteomes" id="UP000254925"/>
    </source>
</evidence>
<keyword evidence="11" id="KW-0547">Nucleotide-binding</keyword>
<dbReference type="CDD" id="cd00130">
    <property type="entry name" value="PAS"/>
    <property type="match status" value="4"/>
</dbReference>
<dbReference type="PROSITE" id="PS50112">
    <property type="entry name" value="PAS"/>
    <property type="match status" value="3"/>
</dbReference>
<dbReference type="Gene3D" id="3.30.565.10">
    <property type="entry name" value="Histidine kinase-like ATPase, C-terminal domain"/>
    <property type="match status" value="1"/>
</dbReference>
<dbReference type="NCBIfam" id="TIGR00229">
    <property type="entry name" value="sensory_box"/>
    <property type="match status" value="3"/>
</dbReference>
<evidence type="ECO:0000256" key="9">
    <source>
        <dbReference type="ARBA" id="ARBA00022679"/>
    </source>
</evidence>
<gene>
    <name evidence="20" type="ORF">DES45_11310</name>
</gene>
<dbReference type="InterPro" id="IPR011102">
    <property type="entry name" value="Sig_transdc_His_kinase_HWE"/>
</dbReference>
<dbReference type="Proteomes" id="UP000254925">
    <property type="component" value="Unassembled WGS sequence"/>
</dbReference>
<dbReference type="GO" id="GO:0004673">
    <property type="term" value="F:protein histidine kinase activity"/>
    <property type="evidence" value="ECO:0007669"/>
    <property type="project" value="UniProtKB-EC"/>
</dbReference>
<dbReference type="GO" id="GO:0009881">
    <property type="term" value="F:photoreceptor activity"/>
    <property type="evidence" value="ECO:0007669"/>
    <property type="project" value="UniProtKB-KW"/>
</dbReference>
<reference evidence="20 21" key="1">
    <citation type="submission" date="2018-07" db="EMBL/GenBank/DDBJ databases">
        <title>Genomic Encyclopedia of Type Strains, Phase IV (KMG-IV): sequencing the most valuable type-strain genomes for metagenomic binning, comparative biology and taxonomic classification.</title>
        <authorList>
            <person name="Goeker M."/>
        </authorList>
    </citation>
    <scope>NUCLEOTIDE SEQUENCE [LARGE SCALE GENOMIC DNA]</scope>
    <source>
        <strain evidence="20 21">DSM 14364</strain>
    </source>
</reference>
<evidence type="ECO:0000256" key="17">
    <source>
        <dbReference type="SAM" id="MobiDB-lite"/>
    </source>
</evidence>
<keyword evidence="9" id="KW-0808">Transferase</keyword>
<dbReference type="Pfam" id="PF07536">
    <property type="entry name" value="HWE_HK"/>
    <property type="match status" value="1"/>
</dbReference>
<dbReference type="InterPro" id="IPR036890">
    <property type="entry name" value="HATPase_C_sf"/>
</dbReference>
<protein>
    <recommendedName>
        <fullName evidence="3">Blue-light-activated histidine kinase</fullName>
        <ecNumber evidence="2">2.7.13.3</ecNumber>
    </recommendedName>
</protein>
<dbReference type="EC" id="2.7.13.3" evidence="2"/>
<evidence type="ECO:0000256" key="7">
    <source>
        <dbReference type="ARBA" id="ARBA00022630"/>
    </source>
</evidence>
<evidence type="ECO:0000256" key="11">
    <source>
        <dbReference type="ARBA" id="ARBA00022741"/>
    </source>
</evidence>
<dbReference type="PANTHER" id="PTHR41523">
    <property type="entry name" value="TWO-COMPONENT SYSTEM SENSOR PROTEIN"/>
    <property type="match status" value="1"/>
</dbReference>
<feature type="compositionally biased region" description="Basic and acidic residues" evidence="17">
    <location>
        <begin position="1"/>
        <end position="19"/>
    </location>
</feature>
<dbReference type="InterPro" id="IPR001610">
    <property type="entry name" value="PAC"/>
</dbReference>
<evidence type="ECO:0000259" key="18">
    <source>
        <dbReference type="PROSITE" id="PS50112"/>
    </source>
</evidence>
<evidence type="ECO:0000256" key="15">
    <source>
        <dbReference type="ARBA" id="ARBA00023026"/>
    </source>
</evidence>
<dbReference type="GO" id="GO:0005524">
    <property type="term" value="F:ATP binding"/>
    <property type="evidence" value="ECO:0007669"/>
    <property type="project" value="UniProtKB-KW"/>
</dbReference>
<dbReference type="Gene3D" id="2.10.70.100">
    <property type="match status" value="1"/>
</dbReference>
<evidence type="ECO:0000256" key="16">
    <source>
        <dbReference type="ARBA" id="ARBA00023170"/>
    </source>
</evidence>
<dbReference type="InterPro" id="IPR000700">
    <property type="entry name" value="PAS-assoc_C"/>
</dbReference>
<dbReference type="EMBL" id="QQBB01000013">
    <property type="protein sequence ID" value="RDI53589.1"/>
    <property type="molecule type" value="Genomic_DNA"/>
</dbReference>
<feature type="domain" description="PAS" evidence="18">
    <location>
        <begin position="411"/>
        <end position="463"/>
    </location>
</feature>
<dbReference type="Pfam" id="PF08448">
    <property type="entry name" value="PAS_4"/>
    <property type="match status" value="1"/>
</dbReference>
<evidence type="ECO:0000256" key="2">
    <source>
        <dbReference type="ARBA" id="ARBA00012438"/>
    </source>
</evidence>
<evidence type="ECO:0000256" key="4">
    <source>
        <dbReference type="ARBA" id="ARBA00022543"/>
    </source>
</evidence>
<evidence type="ECO:0000256" key="13">
    <source>
        <dbReference type="ARBA" id="ARBA00022840"/>
    </source>
</evidence>
<evidence type="ECO:0000256" key="12">
    <source>
        <dbReference type="ARBA" id="ARBA00022777"/>
    </source>
</evidence>
<evidence type="ECO:0000256" key="5">
    <source>
        <dbReference type="ARBA" id="ARBA00022553"/>
    </source>
</evidence>
<evidence type="ECO:0000256" key="6">
    <source>
        <dbReference type="ARBA" id="ARBA00022606"/>
    </source>
</evidence>
<sequence length="734" mass="81466">MQGDDLDRFGDREAHRELQTESLSDVIARPEPEGASNTRNAKEMARLDAALAIAKLGTFDWNVRTNQVLLDQRSREMLGFPPHEPVTARDIFERIDPRDLDRVSTEVQAAREQQASLETEYRIKHPDGTIRTLISISNAVMGTDGGLERMIGVFNDVTERRRVEALLRAERDRSRGILDSMGEGFVLVGPDFQVLDINGAALRIENRPRGEIVGRSFWEAWPGSEEAELGRLCKQVMTERVPGRLVHEYVWPDGHRAWLELRVYPSQDGLALFMRDVTQQKQAQAANAHLAALVAASGDAIMSFAPDGTILSWNAAAEQVFGHTAEEAIGQKVSILVPEDHAHEPNQFFARVRAGEVVTFESVRRRKDGSLFEAALSLSPMQSSEGEVIGVSAIARDMTDRNQREKSLRDSQRRLNAVLNNATVAIFLMDDRQHCVYMNAAAERLTGYTLPETLGRPLHEVIHHTRPDGSHFPLEECAIDRAFPEEHQTQGEEVFVHKDGSFYPVAFTASPIQDEGSRPIGTIIEVRDIRAEKQAQVDQRVLINELNHRVKNTLATVQSIAAQTLRNASSTQEAKGALEGRLFALSRTHDVLTRESWDGADLYDIAAQAVEPYSNRSEDRLHLTGPHVRLPPRMALALAMAFQELATNAVKYGALSMAGGEIRITWEVDPADARTELHLCWEERGGPPVEAPARRGFGTRLIERSLAQDLGGDVRIEFAPTGVVCTVAAPLNGS</sequence>
<feature type="domain" description="PAC" evidence="19">
    <location>
        <begin position="117"/>
        <end position="169"/>
    </location>
</feature>
<dbReference type="Gene3D" id="3.30.450.20">
    <property type="entry name" value="PAS domain"/>
    <property type="match status" value="4"/>
</dbReference>
<evidence type="ECO:0000313" key="20">
    <source>
        <dbReference type="EMBL" id="RDI53589.1"/>
    </source>
</evidence>
<dbReference type="InterPro" id="IPR013655">
    <property type="entry name" value="PAS_fold_3"/>
</dbReference>
<dbReference type="PANTHER" id="PTHR41523:SF7">
    <property type="entry name" value="HISTIDINE KINASE"/>
    <property type="match status" value="1"/>
</dbReference>
<name>A0A370HB47_9HYPH</name>
<comment type="caution">
    <text evidence="20">The sequence shown here is derived from an EMBL/GenBank/DDBJ whole genome shotgun (WGS) entry which is preliminary data.</text>
</comment>
<keyword evidence="14" id="KW-0157">Chromophore</keyword>
<keyword evidence="12" id="KW-0418">Kinase</keyword>
<evidence type="ECO:0000256" key="3">
    <source>
        <dbReference type="ARBA" id="ARBA00021740"/>
    </source>
</evidence>
<evidence type="ECO:0000256" key="10">
    <source>
        <dbReference type="ARBA" id="ARBA00022737"/>
    </source>
</evidence>
<keyword evidence="16" id="KW-0675">Receptor</keyword>
<dbReference type="SMART" id="SM00911">
    <property type="entry name" value="HWE_HK"/>
    <property type="match status" value="1"/>
</dbReference>
<dbReference type="OrthoDB" id="341208at2"/>
<feature type="domain" description="PAC" evidence="19">
    <location>
        <begin position="358"/>
        <end position="410"/>
    </location>
</feature>
<feature type="domain" description="PAS" evidence="18">
    <location>
        <begin position="43"/>
        <end position="114"/>
    </location>
</feature>
<comment type="catalytic activity">
    <reaction evidence="1">
        <text>ATP + protein L-histidine = ADP + protein N-phospho-L-histidine.</text>
        <dbReference type="EC" id="2.7.13.3"/>
    </reaction>
</comment>
<dbReference type="SMART" id="SM00086">
    <property type="entry name" value="PAC"/>
    <property type="match status" value="4"/>
</dbReference>
<keyword evidence="7" id="KW-0285">Flavoprotein</keyword>
<dbReference type="Pfam" id="PF08447">
    <property type="entry name" value="PAS_3"/>
    <property type="match status" value="1"/>
</dbReference>
<dbReference type="InterPro" id="IPR013656">
    <property type="entry name" value="PAS_4"/>
</dbReference>
<dbReference type="SUPFAM" id="SSF55874">
    <property type="entry name" value="ATPase domain of HSP90 chaperone/DNA topoisomerase II/histidine kinase"/>
    <property type="match status" value="1"/>
</dbReference>
<keyword evidence="6" id="KW-0716">Sensory transduction</keyword>
<evidence type="ECO:0000256" key="14">
    <source>
        <dbReference type="ARBA" id="ARBA00022991"/>
    </source>
</evidence>
<keyword evidence="10" id="KW-0677">Repeat</keyword>
<dbReference type="PROSITE" id="PS50113">
    <property type="entry name" value="PAC"/>
    <property type="match status" value="3"/>
</dbReference>
<dbReference type="AlphaFoldDB" id="A0A370HB47"/>
<dbReference type="InterPro" id="IPR000014">
    <property type="entry name" value="PAS"/>
</dbReference>
<proteinExistence type="predicted"/>
<keyword evidence="5" id="KW-0597">Phosphoprotein</keyword>
<dbReference type="InterPro" id="IPR035965">
    <property type="entry name" value="PAS-like_dom_sf"/>
</dbReference>
<keyword evidence="13" id="KW-0067">ATP-binding</keyword>
<feature type="domain" description="PAS" evidence="18">
    <location>
        <begin position="286"/>
        <end position="341"/>
    </location>
</feature>
<keyword evidence="4" id="KW-0600">Photoreceptor protein</keyword>